<name>A0A1U8PYD5_NELNU</name>
<organism evidence="1 2">
    <name type="scientific">Nelumbo nucifera</name>
    <name type="common">Sacred lotus</name>
    <dbReference type="NCBI Taxonomy" id="4432"/>
    <lineage>
        <taxon>Eukaryota</taxon>
        <taxon>Viridiplantae</taxon>
        <taxon>Streptophyta</taxon>
        <taxon>Embryophyta</taxon>
        <taxon>Tracheophyta</taxon>
        <taxon>Spermatophyta</taxon>
        <taxon>Magnoliopsida</taxon>
        <taxon>Proteales</taxon>
        <taxon>Nelumbonaceae</taxon>
        <taxon>Nelumbo</taxon>
    </lineage>
</organism>
<dbReference type="GeneID" id="104587457"/>
<protein>
    <submittedName>
        <fullName evidence="2">Uncharacterized protein LOC104587457 isoform X1</fullName>
    </submittedName>
</protein>
<evidence type="ECO:0000313" key="2">
    <source>
        <dbReference type="RefSeq" id="XP_019051562.1"/>
    </source>
</evidence>
<accession>A0A1U8PYD5</accession>
<dbReference type="InParanoid" id="A0A1U8PYD5"/>
<dbReference type="AlphaFoldDB" id="A0A1U8PYD5"/>
<keyword evidence="1" id="KW-1185">Reference proteome</keyword>
<dbReference type="KEGG" id="nnu:104587457"/>
<dbReference type="STRING" id="4432.A0A1U8PYD5"/>
<gene>
    <name evidence="2" type="primary">LOC104587457</name>
</gene>
<dbReference type="RefSeq" id="XP_019051562.1">
    <property type="nucleotide sequence ID" value="XM_019196017.1"/>
</dbReference>
<sequence length="214" mass="24181">MAEVAKLVELLHEEKAPKDLLKRPNSDLIRAGLEKFYSIIIGGIEEIGDGKLGLETWNHLQIQAVVSVAKSIVSATRSISVWPSCFFFVTLRTVENAEPIIVAIFQKSLEFSTRCLEKLMAGNGDFSLRLHYFRCAIPTIGIRATRFCSGILPESVFAVPVMHVLNMVSSSSTQFDILKFNGSNYAIWKLKMHVCWRKKIVQLPWKEKIRSLLI</sequence>
<dbReference type="OrthoDB" id="1727805at2759"/>
<dbReference type="Proteomes" id="UP000189703">
    <property type="component" value="Unplaced"/>
</dbReference>
<proteinExistence type="predicted"/>
<evidence type="ECO:0000313" key="1">
    <source>
        <dbReference type="Proteomes" id="UP000189703"/>
    </source>
</evidence>
<reference evidence="2" key="1">
    <citation type="submission" date="2025-08" db="UniProtKB">
        <authorList>
            <consortium name="RefSeq"/>
        </authorList>
    </citation>
    <scope>IDENTIFICATION</scope>
</reference>